<evidence type="ECO:0000313" key="1">
    <source>
        <dbReference type="EMBL" id="KZV58003.1"/>
    </source>
</evidence>
<dbReference type="GO" id="GO:0016740">
    <property type="term" value="F:transferase activity"/>
    <property type="evidence" value="ECO:0007669"/>
    <property type="project" value="UniProtKB-KW"/>
</dbReference>
<name>A0A2Z7DJ06_9LAMI</name>
<gene>
    <name evidence="1" type="ORF">F511_43836</name>
</gene>
<dbReference type="Proteomes" id="UP000250235">
    <property type="component" value="Unassembled WGS sequence"/>
</dbReference>
<reference evidence="1 2" key="1">
    <citation type="journal article" date="2015" name="Proc. Natl. Acad. Sci. U.S.A.">
        <title>The resurrection genome of Boea hygrometrica: A blueprint for survival of dehydration.</title>
        <authorList>
            <person name="Xiao L."/>
            <person name="Yang G."/>
            <person name="Zhang L."/>
            <person name="Yang X."/>
            <person name="Zhao S."/>
            <person name="Ji Z."/>
            <person name="Zhou Q."/>
            <person name="Hu M."/>
            <person name="Wang Y."/>
            <person name="Chen M."/>
            <person name="Xu Y."/>
            <person name="Jin H."/>
            <person name="Xiao X."/>
            <person name="Hu G."/>
            <person name="Bao F."/>
            <person name="Hu Y."/>
            <person name="Wan P."/>
            <person name="Li L."/>
            <person name="Deng X."/>
            <person name="Kuang T."/>
            <person name="Xiang C."/>
            <person name="Zhu J.K."/>
            <person name="Oliver M.J."/>
            <person name="He Y."/>
        </authorList>
    </citation>
    <scope>NUCLEOTIDE SEQUENCE [LARGE SCALE GENOMIC DNA]</scope>
    <source>
        <strain evidence="2">cv. XS01</strain>
    </source>
</reference>
<sequence>MTSSVTSSSRKNQQVACIPDARGSDVVEDPVASYSAISRCYLKIAKRCRLHKLIRQRFAIALKIQQEDFALFISADEATVSSRNAKITSRKLYASSRKLWFRIKKRRSRRSVEIQSVERFSRNISAEAREKQ</sequence>
<keyword evidence="2" id="KW-1185">Reference proteome</keyword>
<evidence type="ECO:0000313" key="2">
    <source>
        <dbReference type="Proteomes" id="UP000250235"/>
    </source>
</evidence>
<dbReference type="AlphaFoldDB" id="A0A2Z7DJ06"/>
<keyword evidence="1" id="KW-0808">Transferase</keyword>
<protein>
    <submittedName>
        <fullName evidence="1">Putative dimethyladenosine transferase</fullName>
    </submittedName>
</protein>
<proteinExistence type="predicted"/>
<accession>A0A2Z7DJ06</accession>
<dbReference type="EMBL" id="KQ987003">
    <property type="protein sequence ID" value="KZV58003.1"/>
    <property type="molecule type" value="Genomic_DNA"/>
</dbReference>
<organism evidence="1 2">
    <name type="scientific">Dorcoceras hygrometricum</name>
    <dbReference type="NCBI Taxonomy" id="472368"/>
    <lineage>
        <taxon>Eukaryota</taxon>
        <taxon>Viridiplantae</taxon>
        <taxon>Streptophyta</taxon>
        <taxon>Embryophyta</taxon>
        <taxon>Tracheophyta</taxon>
        <taxon>Spermatophyta</taxon>
        <taxon>Magnoliopsida</taxon>
        <taxon>eudicotyledons</taxon>
        <taxon>Gunneridae</taxon>
        <taxon>Pentapetalae</taxon>
        <taxon>asterids</taxon>
        <taxon>lamiids</taxon>
        <taxon>Lamiales</taxon>
        <taxon>Gesneriaceae</taxon>
        <taxon>Didymocarpoideae</taxon>
        <taxon>Trichosporeae</taxon>
        <taxon>Loxocarpinae</taxon>
        <taxon>Dorcoceras</taxon>
    </lineage>
</organism>